<dbReference type="GO" id="GO:0033744">
    <property type="term" value="F:L-methionine:thioredoxin-disulfide S-oxidoreductase activity"/>
    <property type="evidence" value="ECO:0007669"/>
    <property type="project" value="RHEA"/>
</dbReference>
<dbReference type="EMBL" id="CP038437">
    <property type="protein sequence ID" value="QEM81106.1"/>
    <property type="molecule type" value="Genomic_DNA"/>
</dbReference>
<evidence type="ECO:0000313" key="8">
    <source>
        <dbReference type="Proteomes" id="UP000324285"/>
    </source>
</evidence>
<dbReference type="GO" id="GO:0008113">
    <property type="term" value="F:peptide-methionine (S)-S-oxide reductase activity"/>
    <property type="evidence" value="ECO:0007669"/>
    <property type="project" value="UniProtKB-UniRule"/>
</dbReference>
<keyword evidence="8" id="KW-1185">Reference proteome</keyword>
<comment type="function">
    <text evidence="4">Has an important function as a repair enzyme for proteins that have been inactivated by oxidation. Catalyzes the reversible oxidation-reduction of methionine sulfoxide in proteins to methionine.</text>
</comment>
<feature type="active site" evidence="4">
    <location>
        <position position="45"/>
    </location>
</feature>
<dbReference type="Gene3D" id="3.30.1060.10">
    <property type="entry name" value="Peptide methionine sulphoxide reductase MsrA"/>
    <property type="match status" value="1"/>
</dbReference>
<dbReference type="SUPFAM" id="SSF55068">
    <property type="entry name" value="Peptide methionine sulfoxide reductase"/>
    <property type="match status" value="1"/>
</dbReference>
<dbReference type="OrthoDB" id="4174719at2"/>
<evidence type="ECO:0000256" key="3">
    <source>
        <dbReference type="ARBA" id="ARBA00048782"/>
    </source>
</evidence>
<accession>A0A5C1NCL6</accession>
<keyword evidence="1 4" id="KW-0560">Oxidoreductase</keyword>
<comment type="similarity">
    <text evidence="4">Belongs to the MsrA Met sulfoxide reductase family.</text>
</comment>
<dbReference type="Pfam" id="PF01625">
    <property type="entry name" value="PMSR"/>
    <property type="match status" value="1"/>
</dbReference>
<sequence>MQSSQFSGLRFSLLSSAVMAAGLALALTGTPAMAETEKAIFAGGCFWCMEEAFDKIDGVQETISGYSGGHTKNPTYEQVGGEGTGHAEAVEVTFDNDKVSYKDLLYVFWRNIDPFVANRQFCDEGESYRSALFPLNDQQQELAEASKADMAQRFDQPIVTEITSAGPFYPAEDYHQNYHNTNPIRYTFYKNACGRPDRLKQIWGDEAMPHEVPHAAS</sequence>
<feature type="signal peptide" evidence="5">
    <location>
        <begin position="1"/>
        <end position="34"/>
    </location>
</feature>
<feature type="chain" id="PRO_5023111882" description="Peptide methionine sulfoxide reductase MsrA" evidence="5">
    <location>
        <begin position="35"/>
        <end position="217"/>
    </location>
</feature>
<evidence type="ECO:0000313" key="7">
    <source>
        <dbReference type="EMBL" id="QEM81106.1"/>
    </source>
</evidence>
<dbReference type="Proteomes" id="UP000324285">
    <property type="component" value="Chromosome"/>
</dbReference>
<feature type="domain" description="Peptide methionine sulphoxide reductase MsrA" evidence="6">
    <location>
        <begin position="38"/>
        <end position="187"/>
    </location>
</feature>
<evidence type="ECO:0000256" key="2">
    <source>
        <dbReference type="ARBA" id="ARBA00047806"/>
    </source>
</evidence>
<evidence type="ECO:0000256" key="4">
    <source>
        <dbReference type="HAMAP-Rule" id="MF_01401"/>
    </source>
</evidence>
<organism evidence="7 8">
    <name type="scientific">Halomonas binhaiensis</name>
    <dbReference type="NCBI Taxonomy" id="2562282"/>
    <lineage>
        <taxon>Bacteria</taxon>
        <taxon>Pseudomonadati</taxon>
        <taxon>Pseudomonadota</taxon>
        <taxon>Gammaproteobacteria</taxon>
        <taxon>Oceanospirillales</taxon>
        <taxon>Halomonadaceae</taxon>
        <taxon>Halomonas</taxon>
    </lineage>
</organism>
<dbReference type="PANTHER" id="PTHR43774">
    <property type="entry name" value="PEPTIDE METHIONINE SULFOXIDE REDUCTASE"/>
    <property type="match status" value="1"/>
</dbReference>
<comment type="catalytic activity">
    <reaction evidence="3 4">
        <text>[thioredoxin]-disulfide + L-methionine + H2O = L-methionine (S)-S-oxide + [thioredoxin]-dithiol</text>
        <dbReference type="Rhea" id="RHEA:19993"/>
        <dbReference type="Rhea" id="RHEA-COMP:10698"/>
        <dbReference type="Rhea" id="RHEA-COMP:10700"/>
        <dbReference type="ChEBI" id="CHEBI:15377"/>
        <dbReference type="ChEBI" id="CHEBI:29950"/>
        <dbReference type="ChEBI" id="CHEBI:50058"/>
        <dbReference type="ChEBI" id="CHEBI:57844"/>
        <dbReference type="ChEBI" id="CHEBI:58772"/>
        <dbReference type="EC" id="1.8.4.11"/>
    </reaction>
</comment>
<dbReference type="InterPro" id="IPR002569">
    <property type="entry name" value="Met_Sox_Rdtase_MsrA_dom"/>
</dbReference>
<dbReference type="KEGG" id="hbh:E4T21_05770"/>
<dbReference type="NCBIfam" id="TIGR00401">
    <property type="entry name" value="msrA"/>
    <property type="match status" value="1"/>
</dbReference>
<name>A0A5C1NCL6_9GAMM</name>
<keyword evidence="5" id="KW-0732">Signal</keyword>
<dbReference type="HAMAP" id="MF_01401">
    <property type="entry name" value="MsrA"/>
    <property type="match status" value="1"/>
</dbReference>
<protein>
    <recommendedName>
        <fullName evidence="4">Peptide methionine sulfoxide reductase MsrA</fullName>
        <shortName evidence="4">Protein-methionine-S-oxide reductase</shortName>
        <ecNumber evidence="4">1.8.4.11</ecNumber>
    </recommendedName>
    <alternativeName>
        <fullName evidence="4">Peptide-methionine (S)-S-oxide reductase</fullName>
        <shortName evidence="4">Peptide Met(O) reductase</shortName>
    </alternativeName>
</protein>
<dbReference type="InterPro" id="IPR036509">
    <property type="entry name" value="Met_Sox_Rdtase_MsrA_sf"/>
</dbReference>
<reference evidence="7" key="1">
    <citation type="submission" date="2021-02" db="EMBL/GenBank/DDBJ databases">
        <title>Strain Y2R2, a novel species of the genus Halomonas.</title>
        <authorList>
            <person name="Huang H."/>
        </authorList>
    </citation>
    <scope>NUCLEOTIDE SEQUENCE</scope>
    <source>
        <strain evidence="7">Y2R2</strain>
    </source>
</reference>
<evidence type="ECO:0000256" key="1">
    <source>
        <dbReference type="ARBA" id="ARBA00023002"/>
    </source>
</evidence>
<dbReference type="EC" id="1.8.4.11" evidence="4"/>
<dbReference type="RefSeq" id="WP_149284121.1">
    <property type="nucleotide sequence ID" value="NZ_CP038437.2"/>
</dbReference>
<evidence type="ECO:0000259" key="6">
    <source>
        <dbReference type="Pfam" id="PF01625"/>
    </source>
</evidence>
<gene>
    <name evidence="4 7" type="primary">msrA</name>
    <name evidence="7" type="ORF">E4T21_05770</name>
</gene>
<evidence type="ECO:0000256" key="5">
    <source>
        <dbReference type="SAM" id="SignalP"/>
    </source>
</evidence>
<proteinExistence type="inferred from homology"/>
<dbReference type="AlphaFoldDB" id="A0A5C1NCL6"/>
<dbReference type="PANTHER" id="PTHR43774:SF1">
    <property type="entry name" value="PEPTIDE METHIONINE SULFOXIDE REDUCTASE MSRA 2"/>
    <property type="match status" value="1"/>
</dbReference>
<comment type="catalytic activity">
    <reaction evidence="2 4">
        <text>L-methionyl-[protein] + [thioredoxin]-disulfide + H2O = L-methionyl-(S)-S-oxide-[protein] + [thioredoxin]-dithiol</text>
        <dbReference type="Rhea" id="RHEA:14217"/>
        <dbReference type="Rhea" id="RHEA-COMP:10698"/>
        <dbReference type="Rhea" id="RHEA-COMP:10700"/>
        <dbReference type="Rhea" id="RHEA-COMP:12313"/>
        <dbReference type="Rhea" id="RHEA-COMP:12315"/>
        <dbReference type="ChEBI" id="CHEBI:15377"/>
        <dbReference type="ChEBI" id="CHEBI:16044"/>
        <dbReference type="ChEBI" id="CHEBI:29950"/>
        <dbReference type="ChEBI" id="CHEBI:44120"/>
        <dbReference type="ChEBI" id="CHEBI:50058"/>
        <dbReference type="EC" id="1.8.4.11"/>
    </reaction>
</comment>